<reference evidence="1" key="2">
    <citation type="submission" date="2021-07" db="EMBL/GenBank/DDBJ databases">
        <title>Giant CbK-like Caulobacter bacteriophages have genetically divergent genomes.</title>
        <authorList>
            <person name="Wilson K."/>
            <person name="Ely B."/>
        </authorList>
    </citation>
    <scope>NUCLEOTIDE SEQUENCE</scope>
</reference>
<dbReference type="EMBL" id="MH588547">
    <property type="protein sequence ID" value="AXQ70001.1"/>
    <property type="molecule type" value="Genomic_DNA"/>
</dbReference>
<gene>
    <name evidence="1" type="ORF">CcrSC_gp419</name>
</gene>
<name>A0A385EDQ4_9CAUD</name>
<keyword evidence="2" id="KW-1185">Reference proteome</keyword>
<sequence length="114" mass="13135">MKKPTKAQLRIFSRAYQHPLKLAEPHWSWQGLKRANWHATMSRLVAQGWFRTYPHGGGYELTELGIEVSGVGRPAFLIVKGQEADIEHMHRSLQDHMKETYIIPRDEEDTDGPA</sequence>
<protein>
    <submittedName>
        <fullName evidence="1">Uncharacterized protein</fullName>
    </submittedName>
</protein>
<evidence type="ECO:0000313" key="2">
    <source>
        <dbReference type="Proteomes" id="UP000259683"/>
    </source>
</evidence>
<evidence type="ECO:0000313" key="1">
    <source>
        <dbReference type="EMBL" id="AXQ70001.1"/>
    </source>
</evidence>
<proteinExistence type="predicted"/>
<dbReference type="Proteomes" id="UP000259683">
    <property type="component" value="Segment"/>
</dbReference>
<accession>A0A385EDQ4</accession>
<organism evidence="1 2">
    <name type="scientific">Caulobacter phage CcrSC</name>
    <dbReference type="NCBI Taxonomy" id="2283272"/>
    <lineage>
        <taxon>Viruses</taxon>
        <taxon>Duplodnaviria</taxon>
        <taxon>Heunggongvirae</taxon>
        <taxon>Uroviricota</taxon>
        <taxon>Caudoviricetes</taxon>
        <taxon>Jeanschmidtviridae</taxon>
        <taxon>Bertelyvirus</taxon>
        <taxon>Bertelyvirus SC</taxon>
    </lineage>
</organism>
<reference evidence="1" key="1">
    <citation type="submission" date="2018-07" db="EMBL/GenBank/DDBJ databases">
        <authorList>
            <person name="Wilson K.M."/>
            <person name="Ely B."/>
        </authorList>
    </citation>
    <scope>NUCLEOTIDE SEQUENCE</scope>
</reference>